<protein>
    <submittedName>
        <fullName evidence="2">Uncharacterized protein</fullName>
    </submittedName>
</protein>
<accession>A0A1T5N4C1</accession>
<feature type="chain" id="PRO_5012979100" evidence="1">
    <location>
        <begin position="23"/>
        <end position="73"/>
    </location>
</feature>
<organism evidence="2 3">
    <name type="scientific">Chitinophaga ginsengisegetis</name>
    <dbReference type="NCBI Taxonomy" id="393003"/>
    <lineage>
        <taxon>Bacteria</taxon>
        <taxon>Pseudomonadati</taxon>
        <taxon>Bacteroidota</taxon>
        <taxon>Chitinophagia</taxon>
        <taxon>Chitinophagales</taxon>
        <taxon>Chitinophagaceae</taxon>
        <taxon>Chitinophaga</taxon>
    </lineage>
</organism>
<gene>
    <name evidence="2" type="ORF">SAMN05660461_0334</name>
</gene>
<dbReference type="AlphaFoldDB" id="A0A1T5N4C1"/>
<evidence type="ECO:0000256" key="1">
    <source>
        <dbReference type="SAM" id="SignalP"/>
    </source>
</evidence>
<keyword evidence="1" id="KW-0732">Signal</keyword>
<evidence type="ECO:0000313" key="3">
    <source>
        <dbReference type="Proteomes" id="UP000190166"/>
    </source>
</evidence>
<name>A0A1T5N4C1_9BACT</name>
<reference evidence="2 3" key="1">
    <citation type="submission" date="2017-02" db="EMBL/GenBank/DDBJ databases">
        <authorList>
            <person name="Peterson S.W."/>
        </authorList>
    </citation>
    <scope>NUCLEOTIDE SEQUENCE [LARGE SCALE GENOMIC DNA]</scope>
    <source>
        <strain evidence="2 3">DSM 18108</strain>
    </source>
</reference>
<proteinExistence type="predicted"/>
<dbReference type="STRING" id="393003.SAMN05660461_0334"/>
<dbReference type="EMBL" id="FUZZ01000001">
    <property type="protein sequence ID" value="SKC95306.1"/>
    <property type="molecule type" value="Genomic_DNA"/>
</dbReference>
<evidence type="ECO:0000313" key="2">
    <source>
        <dbReference type="EMBL" id="SKC95306.1"/>
    </source>
</evidence>
<sequence>MIFSKKSLFSSLCLLLVISVHAQVQKEKVQNIIPSSPTAASLGKYGEIPVGNYTGIPQINIPIYEIKQGNLFV</sequence>
<dbReference type="Proteomes" id="UP000190166">
    <property type="component" value="Unassembled WGS sequence"/>
</dbReference>
<keyword evidence="3" id="KW-1185">Reference proteome</keyword>
<feature type="signal peptide" evidence="1">
    <location>
        <begin position="1"/>
        <end position="22"/>
    </location>
</feature>